<dbReference type="AlphaFoldDB" id="A0A1I7ELT6"/>
<dbReference type="InterPro" id="IPR000847">
    <property type="entry name" value="LysR_HTH_N"/>
</dbReference>
<dbReference type="PANTHER" id="PTHR30118:SF15">
    <property type="entry name" value="TRANSCRIPTIONAL REGULATORY PROTEIN"/>
    <property type="match status" value="1"/>
</dbReference>
<dbReference type="InterPro" id="IPR036390">
    <property type="entry name" value="WH_DNA-bd_sf"/>
</dbReference>
<dbReference type="PANTHER" id="PTHR30118">
    <property type="entry name" value="HTH-TYPE TRANSCRIPTIONAL REGULATOR LEUO-RELATED"/>
    <property type="match status" value="1"/>
</dbReference>
<dbReference type="SUPFAM" id="SSF53850">
    <property type="entry name" value="Periplasmic binding protein-like II"/>
    <property type="match status" value="1"/>
</dbReference>
<name>A0A1I7ELT6_9BURK</name>
<evidence type="ECO:0000259" key="5">
    <source>
        <dbReference type="PROSITE" id="PS50931"/>
    </source>
</evidence>
<keyword evidence="4" id="KW-0804">Transcription</keyword>
<sequence length="349" mass="38731">MINGTCDFSGQARNTRADMCSVGRTSHGVKSSVFWSTIHAMDTNRLDLNLLVTLETLLAEQNVTRAARRLHLSQPAVSAQLARLRDLFDDPLLIPAQRGMTSTAKADELLAPLRDALDQVRATVGRHVHFDPAQARLTVAIACTDYLEAALVQPLVLQLRQQAPGVRVAVRFLDMPQLAAQMARGEVDLALMTPRDAPTNLRSRHLFDERYVLIGRLGHPRLRRKLTAAQFAQLEHIIVSLRGGDFSTPVDDMLASLGLQRNVVLSAASFLVVPDIVARSDLVALVPQRLVRDRVDALMIVDCPIPVPSFEVSMLWHERSHGHASQRWVRESLRALVASWGEPAKITRR</sequence>
<dbReference type="InterPro" id="IPR036388">
    <property type="entry name" value="WH-like_DNA-bd_sf"/>
</dbReference>
<evidence type="ECO:0000313" key="6">
    <source>
        <dbReference type="EMBL" id="SFU24904.1"/>
    </source>
</evidence>
<accession>A0A1I7ELT6</accession>
<keyword evidence="3" id="KW-0238">DNA-binding</keyword>
<dbReference type="GO" id="GO:0003677">
    <property type="term" value="F:DNA binding"/>
    <property type="evidence" value="ECO:0007669"/>
    <property type="project" value="UniProtKB-KW"/>
</dbReference>
<protein>
    <submittedName>
        <fullName evidence="6">Transcriptional regulator, LysR family</fullName>
    </submittedName>
</protein>
<dbReference type="PROSITE" id="PS50931">
    <property type="entry name" value="HTH_LYSR"/>
    <property type="match status" value="1"/>
</dbReference>
<dbReference type="InterPro" id="IPR050389">
    <property type="entry name" value="LysR-type_TF"/>
</dbReference>
<dbReference type="Pfam" id="PF00126">
    <property type="entry name" value="HTH_1"/>
    <property type="match status" value="1"/>
</dbReference>
<keyword evidence="2" id="KW-0805">Transcription regulation</keyword>
<evidence type="ECO:0000256" key="2">
    <source>
        <dbReference type="ARBA" id="ARBA00023015"/>
    </source>
</evidence>
<dbReference type="Proteomes" id="UP000198844">
    <property type="component" value="Unassembled WGS sequence"/>
</dbReference>
<feature type="domain" description="HTH lysR-type" evidence="5">
    <location>
        <begin position="46"/>
        <end position="103"/>
    </location>
</feature>
<comment type="similarity">
    <text evidence="1">Belongs to the LysR transcriptional regulatory family.</text>
</comment>
<evidence type="ECO:0000256" key="3">
    <source>
        <dbReference type="ARBA" id="ARBA00023125"/>
    </source>
</evidence>
<evidence type="ECO:0000256" key="4">
    <source>
        <dbReference type="ARBA" id="ARBA00023163"/>
    </source>
</evidence>
<dbReference type="Pfam" id="PF03466">
    <property type="entry name" value="LysR_substrate"/>
    <property type="match status" value="1"/>
</dbReference>
<dbReference type="SUPFAM" id="SSF46785">
    <property type="entry name" value="Winged helix' DNA-binding domain"/>
    <property type="match status" value="1"/>
</dbReference>
<evidence type="ECO:0000256" key="1">
    <source>
        <dbReference type="ARBA" id="ARBA00009437"/>
    </source>
</evidence>
<dbReference type="PRINTS" id="PR00039">
    <property type="entry name" value="HTHLYSR"/>
</dbReference>
<dbReference type="Gene3D" id="3.40.190.10">
    <property type="entry name" value="Periplasmic binding protein-like II"/>
    <property type="match status" value="2"/>
</dbReference>
<dbReference type="EMBL" id="FPBH01000030">
    <property type="protein sequence ID" value="SFU24904.1"/>
    <property type="molecule type" value="Genomic_DNA"/>
</dbReference>
<dbReference type="Gene3D" id="1.10.10.10">
    <property type="entry name" value="Winged helix-like DNA-binding domain superfamily/Winged helix DNA-binding domain"/>
    <property type="match status" value="1"/>
</dbReference>
<organism evidence="6 7">
    <name type="scientific">Paraburkholderia aspalathi</name>
    <dbReference type="NCBI Taxonomy" id="1324617"/>
    <lineage>
        <taxon>Bacteria</taxon>
        <taxon>Pseudomonadati</taxon>
        <taxon>Pseudomonadota</taxon>
        <taxon>Betaproteobacteria</taxon>
        <taxon>Burkholderiales</taxon>
        <taxon>Burkholderiaceae</taxon>
        <taxon>Paraburkholderia</taxon>
    </lineage>
</organism>
<evidence type="ECO:0000313" key="7">
    <source>
        <dbReference type="Proteomes" id="UP000198844"/>
    </source>
</evidence>
<reference evidence="6 7" key="1">
    <citation type="submission" date="2016-10" db="EMBL/GenBank/DDBJ databases">
        <authorList>
            <person name="de Groot N.N."/>
        </authorList>
    </citation>
    <scope>NUCLEOTIDE SEQUENCE [LARGE SCALE GENOMIC DNA]</scope>
    <source>
        <strain evidence="6 7">LMG 27731</strain>
    </source>
</reference>
<gene>
    <name evidence="6" type="ORF">SAMN05192563_1030100</name>
</gene>
<dbReference type="GO" id="GO:0003700">
    <property type="term" value="F:DNA-binding transcription factor activity"/>
    <property type="evidence" value="ECO:0007669"/>
    <property type="project" value="InterPro"/>
</dbReference>
<proteinExistence type="inferred from homology"/>
<dbReference type="InterPro" id="IPR005119">
    <property type="entry name" value="LysR_subst-bd"/>
</dbReference>